<evidence type="ECO:0000313" key="2">
    <source>
        <dbReference type="Proteomes" id="UP000197138"/>
    </source>
</evidence>
<accession>A0A218XFW9</accession>
<organism evidence="1 2">
    <name type="scientific">Punica granatum</name>
    <name type="common">Pomegranate</name>
    <dbReference type="NCBI Taxonomy" id="22663"/>
    <lineage>
        <taxon>Eukaryota</taxon>
        <taxon>Viridiplantae</taxon>
        <taxon>Streptophyta</taxon>
        <taxon>Embryophyta</taxon>
        <taxon>Tracheophyta</taxon>
        <taxon>Spermatophyta</taxon>
        <taxon>Magnoliopsida</taxon>
        <taxon>eudicotyledons</taxon>
        <taxon>Gunneridae</taxon>
        <taxon>Pentapetalae</taxon>
        <taxon>rosids</taxon>
        <taxon>malvids</taxon>
        <taxon>Myrtales</taxon>
        <taxon>Lythraceae</taxon>
        <taxon>Punica</taxon>
    </lineage>
</organism>
<dbReference type="AlphaFoldDB" id="A0A218XFW9"/>
<proteinExistence type="predicted"/>
<name>A0A218XFW9_PUNGR</name>
<dbReference type="EMBL" id="MTKT01001932">
    <property type="protein sequence ID" value="OWM83232.1"/>
    <property type="molecule type" value="Genomic_DNA"/>
</dbReference>
<dbReference type="Proteomes" id="UP000197138">
    <property type="component" value="Unassembled WGS sequence"/>
</dbReference>
<gene>
    <name evidence="1" type="ORF">CDL15_Pgr012713</name>
</gene>
<reference evidence="2" key="1">
    <citation type="journal article" date="2017" name="Plant J.">
        <title>The pomegranate (Punica granatum L.) genome and the genomics of punicalagin biosynthesis.</title>
        <authorList>
            <person name="Qin G."/>
            <person name="Xu C."/>
            <person name="Ming R."/>
            <person name="Tang H."/>
            <person name="Guyot R."/>
            <person name="Kramer E.M."/>
            <person name="Hu Y."/>
            <person name="Yi X."/>
            <person name="Qi Y."/>
            <person name="Xu X."/>
            <person name="Gao Z."/>
            <person name="Pan H."/>
            <person name="Jian J."/>
            <person name="Tian Y."/>
            <person name="Yue Z."/>
            <person name="Xu Y."/>
        </authorList>
    </citation>
    <scope>NUCLEOTIDE SEQUENCE [LARGE SCALE GENOMIC DNA]</scope>
    <source>
        <strain evidence="2">cv. Dabenzi</strain>
    </source>
</reference>
<evidence type="ECO:0000313" key="1">
    <source>
        <dbReference type="EMBL" id="OWM83232.1"/>
    </source>
</evidence>
<sequence>MVSPSVAPWIFKRWLTSMPIGPVVKIFNALLLAMQSLLDLILFYGTAKSNPPYPRALLRANIVRFLHYGFYSSFKILTVTRQVQLLSVVTTLA</sequence>
<comment type="caution">
    <text evidence="1">The sequence shown here is derived from an EMBL/GenBank/DDBJ whole genome shotgun (WGS) entry which is preliminary data.</text>
</comment>
<protein>
    <submittedName>
        <fullName evidence="1">Uncharacterized protein</fullName>
    </submittedName>
</protein>